<evidence type="ECO:0000256" key="6">
    <source>
        <dbReference type="RuleBase" id="RU361228"/>
    </source>
</evidence>
<evidence type="ECO:0000256" key="2">
    <source>
        <dbReference type="ARBA" id="ARBA00022676"/>
    </source>
</evidence>
<accession>A0A814BX57</accession>
<organism evidence="8 10">
    <name type="scientific">Adineta steineri</name>
    <dbReference type="NCBI Taxonomy" id="433720"/>
    <lineage>
        <taxon>Eukaryota</taxon>
        <taxon>Metazoa</taxon>
        <taxon>Spiralia</taxon>
        <taxon>Gnathifera</taxon>
        <taxon>Rotifera</taxon>
        <taxon>Eurotatoria</taxon>
        <taxon>Bdelloidea</taxon>
        <taxon>Adinetida</taxon>
        <taxon>Adinetidae</taxon>
        <taxon>Adineta</taxon>
    </lineage>
</organism>
<dbReference type="GO" id="GO:0106274">
    <property type="term" value="F:NAD+-protein-arginine ADP-ribosyltransferase activity"/>
    <property type="evidence" value="ECO:0007669"/>
    <property type="project" value="UniProtKB-EC"/>
</dbReference>
<proteinExistence type="inferred from homology"/>
<evidence type="ECO:0000313" key="8">
    <source>
        <dbReference type="EMBL" id="CAF0935276.1"/>
    </source>
</evidence>
<gene>
    <name evidence="9" type="ORF">BJG266_LOCUS36702</name>
    <name evidence="8" type="ORF">QVE165_LOCUS11338</name>
</gene>
<evidence type="ECO:0000313" key="10">
    <source>
        <dbReference type="Proteomes" id="UP000663832"/>
    </source>
</evidence>
<dbReference type="InterPro" id="IPR004170">
    <property type="entry name" value="WWE_dom"/>
</dbReference>
<dbReference type="OrthoDB" id="10280119at2759"/>
<dbReference type="Gene3D" id="3.30.720.50">
    <property type="match status" value="1"/>
</dbReference>
<sequence>MATATLTTRNSLKTIEWKWQSNPNPWSKTEPPTWSHYSDVENLIIERAFLNKQSGAILDAYYIDFESNRQISINNNNNQRPIERIVRKKEDQHLREERFMDLPVASDRSFGGEYGWVSPFVLEVRKYLGLCPDELPSKKPDMILGLVEKAAHGIIEEGKHIGKEKEAEELANILQEKKNKGIEEVWECCAYLYSLESFLYKTLNANMRLVGSKEEEHTWRQTVRTLGPFCLLLWDDPYNKKVRTNIELYRGAKLKPEQIAAYKKMAMNENEYGSFQGFSSCSRNRGKAERFGNALFIMKVLFAFTADISELSKYPKEEEELVTPGVCFRVMFVEEEPETGKYLIYLELRQRFSTEDHKQISIQKKSNTEEDAFACDIDIFVDVNGRLYRHVGLGLSGCDGIILATVRDYDDYADIIDDHGLLALRDRRVNAIYDAYDTHVDRFADFGYGRDGNWL</sequence>
<name>A0A814BX57_9BILA</name>
<dbReference type="PROSITE" id="PS50918">
    <property type="entry name" value="WWE"/>
    <property type="match status" value="1"/>
</dbReference>
<reference evidence="8" key="1">
    <citation type="submission" date="2021-02" db="EMBL/GenBank/DDBJ databases">
        <authorList>
            <person name="Nowell W R."/>
        </authorList>
    </citation>
    <scope>NUCLEOTIDE SEQUENCE</scope>
</reference>
<evidence type="ECO:0000259" key="7">
    <source>
        <dbReference type="PROSITE" id="PS50918"/>
    </source>
</evidence>
<keyword evidence="4" id="KW-0548">Nucleotidyltransferase</keyword>
<evidence type="ECO:0000256" key="1">
    <source>
        <dbReference type="ARBA" id="ARBA00009558"/>
    </source>
</evidence>
<dbReference type="Pfam" id="PF01129">
    <property type="entry name" value="ART"/>
    <property type="match status" value="1"/>
</dbReference>
<keyword evidence="3 6" id="KW-0808">Transferase</keyword>
<evidence type="ECO:0000256" key="4">
    <source>
        <dbReference type="ARBA" id="ARBA00022695"/>
    </source>
</evidence>
<keyword evidence="6" id="KW-0520">NAD</keyword>
<dbReference type="SUPFAM" id="SSF117839">
    <property type="entry name" value="WWE domain"/>
    <property type="match status" value="1"/>
</dbReference>
<dbReference type="InterPro" id="IPR037197">
    <property type="entry name" value="WWE_dom_sf"/>
</dbReference>
<feature type="domain" description="WWE" evidence="7">
    <location>
        <begin position="3"/>
        <end position="84"/>
    </location>
</feature>
<keyword evidence="6" id="KW-0521">NADP</keyword>
<dbReference type="SUPFAM" id="SSF56399">
    <property type="entry name" value="ADP-ribosylation"/>
    <property type="match status" value="1"/>
</dbReference>
<comment type="catalytic activity">
    <reaction evidence="5 6">
        <text>L-arginyl-[protein] + NAD(+) = N(omega)-(ADP-D-ribosyl)-L-arginyl-[protein] + nicotinamide + H(+)</text>
        <dbReference type="Rhea" id="RHEA:19149"/>
        <dbReference type="Rhea" id="RHEA-COMP:10532"/>
        <dbReference type="Rhea" id="RHEA-COMP:15087"/>
        <dbReference type="ChEBI" id="CHEBI:15378"/>
        <dbReference type="ChEBI" id="CHEBI:17154"/>
        <dbReference type="ChEBI" id="CHEBI:29965"/>
        <dbReference type="ChEBI" id="CHEBI:57540"/>
        <dbReference type="ChEBI" id="CHEBI:142554"/>
        <dbReference type="EC" id="2.4.2.31"/>
    </reaction>
</comment>
<dbReference type="Proteomes" id="UP000663832">
    <property type="component" value="Unassembled WGS sequence"/>
</dbReference>
<dbReference type="Proteomes" id="UP000663877">
    <property type="component" value="Unassembled WGS sequence"/>
</dbReference>
<comment type="caution">
    <text evidence="8">The sequence shown here is derived from an EMBL/GenBank/DDBJ whole genome shotgun (WGS) entry which is preliminary data.</text>
</comment>
<dbReference type="GO" id="GO:0016779">
    <property type="term" value="F:nucleotidyltransferase activity"/>
    <property type="evidence" value="ECO:0007669"/>
    <property type="project" value="UniProtKB-KW"/>
</dbReference>
<keyword evidence="10" id="KW-1185">Reference proteome</keyword>
<dbReference type="Pfam" id="PF02825">
    <property type="entry name" value="WWE"/>
    <property type="match status" value="1"/>
</dbReference>
<protein>
    <recommendedName>
        <fullName evidence="6">NAD(P)(+)--arginine ADP-ribosyltransferase</fullName>
        <ecNumber evidence="6">2.4.2.31</ecNumber>
    </recommendedName>
    <alternativeName>
        <fullName evidence="6">Mono(ADP-ribosyl)transferase</fullName>
    </alternativeName>
</protein>
<comment type="similarity">
    <text evidence="1 6">Belongs to the Arg-specific ADP-ribosyltransferase family.</text>
</comment>
<evidence type="ECO:0000256" key="5">
    <source>
        <dbReference type="ARBA" id="ARBA00047597"/>
    </source>
</evidence>
<dbReference type="EMBL" id="CAJNOM010000054">
    <property type="protein sequence ID" value="CAF0935276.1"/>
    <property type="molecule type" value="Genomic_DNA"/>
</dbReference>
<dbReference type="EMBL" id="CAJNOI010001109">
    <property type="protein sequence ID" value="CAF1383411.1"/>
    <property type="molecule type" value="Genomic_DNA"/>
</dbReference>
<dbReference type="EC" id="2.4.2.31" evidence="6"/>
<keyword evidence="2 6" id="KW-0328">Glycosyltransferase</keyword>
<dbReference type="InterPro" id="IPR000768">
    <property type="entry name" value="ART"/>
</dbReference>
<evidence type="ECO:0000313" key="9">
    <source>
        <dbReference type="EMBL" id="CAF1383411.1"/>
    </source>
</evidence>
<dbReference type="AlphaFoldDB" id="A0A814BX57"/>
<evidence type="ECO:0000256" key="3">
    <source>
        <dbReference type="ARBA" id="ARBA00022679"/>
    </source>
</evidence>
<dbReference type="Gene3D" id="3.90.176.10">
    <property type="entry name" value="Toxin ADP-ribosyltransferase, Chain A, domain 1"/>
    <property type="match status" value="1"/>
</dbReference>